<dbReference type="GeneID" id="14891313"/>
<accession>A0A0A1UB66</accession>
<dbReference type="RefSeq" id="XP_004259121.1">
    <property type="nucleotide sequence ID" value="XM_004259073.1"/>
</dbReference>
<evidence type="ECO:0000313" key="1">
    <source>
        <dbReference type="EMBL" id="ELP92350.1"/>
    </source>
</evidence>
<name>A0A0A1UB66_ENTIV</name>
<sequence length="285" mass="31135">MIGDSRVNFGNGKYHIYSHVHSDSGHEGDALFTVDDDDGLVTQIWEWGCSHMMSGLQGWNNLTKIMIHICDSDASPGMGIFAEKTSQNTLYVHASNQHGLTAGELGGIVENDQGWLLVFNSITPESTNTANPAAAIQEIGVIDIGLNKKRKSVTFLKSSGKKRSSGCIAKYNEKFLLGYKEGSDFYLGTIDAKVTVKDQFEKVTGATIWGDRDDSFRLMRNGNIFWVGAPNNKGNTLIISEFAIKEISEDSINDGGDESENNNGNKDGSVLYEITLIVGLILLML</sequence>
<evidence type="ECO:0000313" key="2">
    <source>
        <dbReference type="Proteomes" id="UP000014680"/>
    </source>
</evidence>
<dbReference type="AlphaFoldDB" id="A0A0A1UB66"/>
<protein>
    <submittedName>
        <fullName evidence="1">Uncharacterized protein</fullName>
    </submittedName>
</protein>
<dbReference type="Proteomes" id="UP000014680">
    <property type="component" value="Unassembled WGS sequence"/>
</dbReference>
<gene>
    <name evidence="1" type="ORF">EIN_123710</name>
</gene>
<dbReference type="VEuPathDB" id="AmoebaDB:EIN_123710"/>
<reference evidence="1 2" key="1">
    <citation type="submission" date="2012-10" db="EMBL/GenBank/DDBJ databases">
        <authorList>
            <person name="Zafar N."/>
            <person name="Inman J."/>
            <person name="Hall N."/>
            <person name="Lorenzi H."/>
            <person name="Caler E."/>
        </authorList>
    </citation>
    <scope>NUCLEOTIDE SEQUENCE [LARGE SCALE GENOMIC DNA]</scope>
    <source>
        <strain evidence="1 2">IP1</strain>
    </source>
</reference>
<dbReference type="EMBL" id="KB206380">
    <property type="protein sequence ID" value="ELP92350.1"/>
    <property type="molecule type" value="Genomic_DNA"/>
</dbReference>
<proteinExistence type="predicted"/>
<dbReference type="KEGG" id="eiv:EIN_123710"/>
<keyword evidence="2" id="KW-1185">Reference proteome</keyword>
<organism evidence="1 2">
    <name type="scientific">Entamoeba invadens IP1</name>
    <dbReference type="NCBI Taxonomy" id="370355"/>
    <lineage>
        <taxon>Eukaryota</taxon>
        <taxon>Amoebozoa</taxon>
        <taxon>Evosea</taxon>
        <taxon>Archamoebae</taxon>
        <taxon>Mastigamoebida</taxon>
        <taxon>Entamoebidae</taxon>
        <taxon>Entamoeba</taxon>
    </lineage>
</organism>